<evidence type="ECO:0000256" key="2">
    <source>
        <dbReference type="SAM" id="MobiDB-lite"/>
    </source>
</evidence>
<evidence type="ECO:0000313" key="4">
    <source>
        <dbReference type="Proteomes" id="UP001249851"/>
    </source>
</evidence>
<dbReference type="Proteomes" id="UP001249851">
    <property type="component" value="Unassembled WGS sequence"/>
</dbReference>
<dbReference type="AlphaFoldDB" id="A0AAD9PR49"/>
<protein>
    <submittedName>
        <fullName evidence="3">Uncharacterized protein</fullName>
    </submittedName>
</protein>
<accession>A0AAD9PR49</accession>
<reference evidence="3" key="1">
    <citation type="journal article" date="2023" name="G3 (Bethesda)">
        <title>Whole genome assembly and annotation of the endangered Caribbean coral Acropora cervicornis.</title>
        <authorList>
            <person name="Selwyn J.D."/>
            <person name="Vollmer S.V."/>
        </authorList>
    </citation>
    <scope>NUCLEOTIDE SEQUENCE</scope>
    <source>
        <strain evidence="3">K2</strain>
    </source>
</reference>
<organism evidence="3 4">
    <name type="scientific">Acropora cervicornis</name>
    <name type="common">Staghorn coral</name>
    <dbReference type="NCBI Taxonomy" id="6130"/>
    <lineage>
        <taxon>Eukaryota</taxon>
        <taxon>Metazoa</taxon>
        <taxon>Cnidaria</taxon>
        <taxon>Anthozoa</taxon>
        <taxon>Hexacorallia</taxon>
        <taxon>Scleractinia</taxon>
        <taxon>Astrocoeniina</taxon>
        <taxon>Acroporidae</taxon>
        <taxon>Acropora</taxon>
    </lineage>
</organism>
<reference evidence="3" key="2">
    <citation type="journal article" date="2023" name="Science">
        <title>Genomic signatures of disease resistance in endangered staghorn corals.</title>
        <authorList>
            <person name="Vollmer S.V."/>
            <person name="Selwyn J.D."/>
            <person name="Despard B.A."/>
            <person name="Roesel C.L."/>
        </authorList>
    </citation>
    <scope>NUCLEOTIDE SEQUENCE</scope>
    <source>
        <strain evidence="3">K2</strain>
    </source>
</reference>
<dbReference type="EMBL" id="JARQWQ010000182">
    <property type="protein sequence ID" value="KAK2547483.1"/>
    <property type="molecule type" value="Genomic_DNA"/>
</dbReference>
<comment type="caution">
    <text evidence="3">The sequence shown here is derived from an EMBL/GenBank/DDBJ whole genome shotgun (WGS) entry which is preliminary data.</text>
</comment>
<feature type="coiled-coil region" evidence="1">
    <location>
        <begin position="187"/>
        <end position="214"/>
    </location>
</feature>
<sequence length="254" mass="29303">RRSKRWGLKSLMSRILTRFPSLHGNELSLKYADTLNDWIELPADDLDSFVDMIETAKDSTRETPKTIELKVCELAQTPEQTAQERVRSSPSPNYERTSGSVHVAKNQPARRLDEEFTCSLNESTDDIEYESPTQKMFEKLEQQKHDVEQLSIKATRGDNKNTSSFASCSSATICKEIKRHPAEEKYLKARQSELKAAKTKLKQLEVDLMSKKELFVHLNVIRSDPEKYLRITTTGAKRPNWFVLNTNIRKLERI</sequence>
<gene>
    <name evidence="3" type="ORF">P5673_032523</name>
</gene>
<keyword evidence="1" id="KW-0175">Coiled coil</keyword>
<name>A0AAD9PR49_ACRCE</name>
<proteinExistence type="predicted"/>
<evidence type="ECO:0000313" key="3">
    <source>
        <dbReference type="EMBL" id="KAK2547483.1"/>
    </source>
</evidence>
<feature type="region of interest" description="Disordered" evidence="2">
    <location>
        <begin position="78"/>
        <end position="105"/>
    </location>
</feature>
<feature type="compositionally biased region" description="Polar residues" evidence="2">
    <location>
        <begin position="88"/>
        <end position="100"/>
    </location>
</feature>
<keyword evidence="4" id="KW-1185">Reference proteome</keyword>
<evidence type="ECO:0000256" key="1">
    <source>
        <dbReference type="SAM" id="Coils"/>
    </source>
</evidence>
<feature type="non-terminal residue" evidence="3">
    <location>
        <position position="1"/>
    </location>
</feature>